<sequence>MCAYCSGPFDIIIILLNRLRVFATTYTRSKAYVQTQWAVCVCTYYIYNVLTPDSGSDLFIVSYLLSMVVENRFVCDTLYVHLPSNIT</sequence>
<dbReference type="EMBL" id="VUJU01001395">
    <property type="protein sequence ID" value="KAF0765463.1"/>
    <property type="molecule type" value="Genomic_DNA"/>
</dbReference>
<keyword evidence="2" id="KW-1185">Reference proteome</keyword>
<protein>
    <submittedName>
        <fullName evidence="1">Uncharacterized protein</fullName>
    </submittedName>
</protein>
<organism evidence="1 2">
    <name type="scientific">Aphis craccivora</name>
    <name type="common">Cowpea aphid</name>
    <dbReference type="NCBI Taxonomy" id="307492"/>
    <lineage>
        <taxon>Eukaryota</taxon>
        <taxon>Metazoa</taxon>
        <taxon>Ecdysozoa</taxon>
        <taxon>Arthropoda</taxon>
        <taxon>Hexapoda</taxon>
        <taxon>Insecta</taxon>
        <taxon>Pterygota</taxon>
        <taxon>Neoptera</taxon>
        <taxon>Paraneoptera</taxon>
        <taxon>Hemiptera</taxon>
        <taxon>Sternorrhyncha</taxon>
        <taxon>Aphidomorpha</taxon>
        <taxon>Aphidoidea</taxon>
        <taxon>Aphididae</taxon>
        <taxon>Aphidini</taxon>
        <taxon>Aphis</taxon>
        <taxon>Aphis</taxon>
    </lineage>
</organism>
<evidence type="ECO:0000313" key="2">
    <source>
        <dbReference type="Proteomes" id="UP000478052"/>
    </source>
</evidence>
<comment type="caution">
    <text evidence="1">The sequence shown here is derived from an EMBL/GenBank/DDBJ whole genome shotgun (WGS) entry which is preliminary data.</text>
</comment>
<name>A0A6G0Z475_APHCR</name>
<dbReference type="Proteomes" id="UP000478052">
    <property type="component" value="Unassembled WGS sequence"/>
</dbReference>
<gene>
    <name evidence="1" type="ORF">FWK35_00024474</name>
</gene>
<proteinExistence type="predicted"/>
<evidence type="ECO:0000313" key="1">
    <source>
        <dbReference type="EMBL" id="KAF0765463.1"/>
    </source>
</evidence>
<dbReference type="AlphaFoldDB" id="A0A6G0Z475"/>
<accession>A0A6G0Z475</accession>
<reference evidence="1 2" key="1">
    <citation type="submission" date="2019-08" db="EMBL/GenBank/DDBJ databases">
        <title>Whole genome of Aphis craccivora.</title>
        <authorList>
            <person name="Voronova N.V."/>
            <person name="Shulinski R.S."/>
            <person name="Bandarenka Y.V."/>
            <person name="Zhorov D.G."/>
            <person name="Warner D."/>
        </authorList>
    </citation>
    <scope>NUCLEOTIDE SEQUENCE [LARGE SCALE GENOMIC DNA]</scope>
    <source>
        <strain evidence="1">180601</strain>
        <tissue evidence="1">Whole Body</tissue>
    </source>
</reference>